<dbReference type="InterPro" id="IPR052045">
    <property type="entry name" value="Sulfur_Carrier/Prot_Modifier"/>
</dbReference>
<dbReference type="Gene3D" id="3.10.20.30">
    <property type="match status" value="1"/>
</dbReference>
<dbReference type="InterPro" id="IPR016155">
    <property type="entry name" value="Mopterin_synth/thiamin_S_b"/>
</dbReference>
<keyword evidence="2" id="KW-1185">Reference proteome</keyword>
<dbReference type="InterPro" id="IPR003749">
    <property type="entry name" value="ThiS/MoaD-like"/>
</dbReference>
<dbReference type="Proteomes" id="UP001320876">
    <property type="component" value="Unassembled WGS sequence"/>
</dbReference>
<reference evidence="1 2" key="1">
    <citation type="submission" date="2022-10" db="EMBL/GenBank/DDBJ databases">
        <title>Luteolibacter arcticus strain CCTCC AB 2014275, whole genome shotgun sequencing project.</title>
        <authorList>
            <person name="Zhao G."/>
            <person name="Shen L."/>
        </authorList>
    </citation>
    <scope>NUCLEOTIDE SEQUENCE [LARGE SCALE GENOMIC DNA]</scope>
    <source>
        <strain evidence="1 2">CCTCC AB 2014275</strain>
    </source>
</reference>
<dbReference type="PANTHER" id="PTHR38031">
    <property type="entry name" value="SULFUR CARRIER PROTEIN SLR0821-RELATED"/>
    <property type="match status" value="1"/>
</dbReference>
<dbReference type="EMBL" id="JAPDDT010000002">
    <property type="protein sequence ID" value="MCW1922439.1"/>
    <property type="molecule type" value="Genomic_DNA"/>
</dbReference>
<comment type="caution">
    <text evidence="1">The sequence shown here is derived from an EMBL/GenBank/DDBJ whole genome shotgun (WGS) entry which is preliminary data.</text>
</comment>
<evidence type="ECO:0000313" key="2">
    <source>
        <dbReference type="Proteomes" id="UP001320876"/>
    </source>
</evidence>
<protein>
    <submittedName>
        <fullName evidence="1">MoaD/ThiS family protein</fullName>
    </submittedName>
</protein>
<sequence>MASIAFTQHLQTHVDAPRSVVSGGTVREALEEVLSENPRLRGYVLDDAGAVRKHIAVFLDGESVKDRVGLSDPLPSGGEIFVMQALSGG</sequence>
<gene>
    <name evidence="1" type="ORF">OKA05_07725</name>
</gene>
<dbReference type="Pfam" id="PF02597">
    <property type="entry name" value="ThiS"/>
    <property type="match status" value="1"/>
</dbReference>
<dbReference type="PANTHER" id="PTHR38031:SF1">
    <property type="entry name" value="SULFUR CARRIER PROTEIN CYSO"/>
    <property type="match status" value="1"/>
</dbReference>
<dbReference type="RefSeq" id="WP_264486547.1">
    <property type="nucleotide sequence ID" value="NZ_JAPDDT010000002.1"/>
</dbReference>
<dbReference type="SUPFAM" id="SSF54285">
    <property type="entry name" value="MoaD/ThiS"/>
    <property type="match status" value="1"/>
</dbReference>
<proteinExistence type="predicted"/>
<dbReference type="InterPro" id="IPR012675">
    <property type="entry name" value="Beta-grasp_dom_sf"/>
</dbReference>
<name>A0ABT3GFN8_9BACT</name>
<evidence type="ECO:0000313" key="1">
    <source>
        <dbReference type="EMBL" id="MCW1922439.1"/>
    </source>
</evidence>
<accession>A0ABT3GFN8</accession>
<organism evidence="1 2">
    <name type="scientific">Luteolibacter arcticus</name>
    <dbReference type="NCBI Taxonomy" id="1581411"/>
    <lineage>
        <taxon>Bacteria</taxon>
        <taxon>Pseudomonadati</taxon>
        <taxon>Verrucomicrobiota</taxon>
        <taxon>Verrucomicrobiia</taxon>
        <taxon>Verrucomicrobiales</taxon>
        <taxon>Verrucomicrobiaceae</taxon>
        <taxon>Luteolibacter</taxon>
    </lineage>
</organism>